<proteinExistence type="predicted"/>
<protein>
    <submittedName>
        <fullName evidence="1">Uncharacterized protein</fullName>
    </submittedName>
</protein>
<name>A0A2P5HIU1_DIAHE</name>
<sequence>MRGGTHATAANSTQKPQGQLCYDVNFCATCLDKAKTSSLEERYCNPHHSWFQAWPIQEDVEETICRSPGGSPGLTREWLDALRSEWLIE</sequence>
<evidence type="ECO:0000313" key="1">
    <source>
        <dbReference type="EMBL" id="POS70167.1"/>
    </source>
</evidence>
<dbReference type="AlphaFoldDB" id="A0A2P5HIU1"/>
<dbReference type="InParanoid" id="A0A2P5HIU1"/>
<keyword evidence="2" id="KW-1185">Reference proteome</keyword>
<comment type="caution">
    <text evidence="1">The sequence shown here is derived from an EMBL/GenBank/DDBJ whole genome shotgun (WGS) entry which is preliminary data.</text>
</comment>
<gene>
    <name evidence="1" type="ORF">DHEL01_v211437</name>
</gene>
<dbReference type="Proteomes" id="UP000094444">
    <property type="component" value="Unassembled WGS sequence"/>
</dbReference>
<accession>A0A2P5HIU1</accession>
<evidence type="ECO:0000313" key="2">
    <source>
        <dbReference type="Proteomes" id="UP000094444"/>
    </source>
</evidence>
<reference evidence="1" key="1">
    <citation type="submission" date="2017-09" db="EMBL/GenBank/DDBJ databases">
        <title>Polyketide synthases of a Diaporthe helianthi virulent isolate.</title>
        <authorList>
            <person name="Baroncelli R."/>
        </authorList>
    </citation>
    <scope>NUCLEOTIDE SEQUENCE [LARGE SCALE GENOMIC DNA]</scope>
    <source>
        <strain evidence="1">7/96</strain>
    </source>
</reference>
<dbReference type="EMBL" id="MAVT02001766">
    <property type="protein sequence ID" value="POS70167.1"/>
    <property type="molecule type" value="Genomic_DNA"/>
</dbReference>
<organism evidence="1 2">
    <name type="scientific">Diaporthe helianthi</name>
    <dbReference type="NCBI Taxonomy" id="158607"/>
    <lineage>
        <taxon>Eukaryota</taxon>
        <taxon>Fungi</taxon>
        <taxon>Dikarya</taxon>
        <taxon>Ascomycota</taxon>
        <taxon>Pezizomycotina</taxon>
        <taxon>Sordariomycetes</taxon>
        <taxon>Sordariomycetidae</taxon>
        <taxon>Diaporthales</taxon>
        <taxon>Diaporthaceae</taxon>
        <taxon>Diaporthe</taxon>
    </lineage>
</organism>